<comment type="caution">
    <text evidence="1">The sequence shown here is derived from an EMBL/GenBank/DDBJ whole genome shotgun (WGS) entry which is preliminary data.</text>
</comment>
<gene>
    <name evidence="1" type="ORF">MIND_00964100</name>
</gene>
<accession>A0A8H6SE75</accession>
<evidence type="ECO:0000313" key="2">
    <source>
        <dbReference type="Proteomes" id="UP000636479"/>
    </source>
</evidence>
<dbReference type="RefSeq" id="XP_037217667.1">
    <property type="nucleotide sequence ID" value="XM_037366255.1"/>
</dbReference>
<name>A0A8H6SE75_9AGAR</name>
<evidence type="ECO:0008006" key="3">
    <source>
        <dbReference type="Google" id="ProtNLM"/>
    </source>
</evidence>
<dbReference type="Proteomes" id="UP000636479">
    <property type="component" value="Unassembled WGS sequence"/>
</dbReference>
<reference evidence="1" key="1">
    <citation type="submission" date="2020-05" db="EMBL/GenBank/DDBJ databases">
        <title>Mycena genomes resolve the evolution of fungal bioluminescence.</title>
        <authorList>
            <person name="Tsai I.J."/>
        </authorList>
    </citation>
    <scope>NUCLEOTIDE SEQUENCE</scope>
    <source>
        <strain evidence="1">171206Taipei</strain>
    </source>
</reference>
<sequence length="498" mass="54140">MKGSWRKSQAPLEWVLPVELWELILDEMSDGGLVEVAKVCRALNTLALRLYFHRNKMEVCQGALDIRSHLLRALFLAVHRPEGVSSLTVTFWTFGKGQGVLMLRDIVERWPSLTEIHLNWPQNILTRNPDLEANYGRPISAAVFLGALWEVLVVVARRGGSSQAIIVANGTLQRCEMGALAAAKLGRARVELDYAYSRRAGRLTRILSTILLRREQALRSVETEVRPRFVIRAKTGDIRIERMERVSVAPLNLNGCCDTLVQFGSTSLRLQMGAGLSAADISAVLPHIRLPALTRLEIGSPDIASVALQKFIDAHPQLHTFTLSCAWPSSPAHHVLPRTTTCTVAAHEHVSAIPAFLGAFGLNVRSPSGLLVVEFTWRRITAEQRAAAAAVFACVGRHPAASHLELRLPSDFAASSDADAAAEIVALGSLVSTALVAVTCYSLAEARALLPLLAHLPVLRHLQMTLAGTDLGSAEVAEVKTLARAALPGVQLSVMDLR</sequence>
<protein>
    <recommendedName>
        <fullName evidence="3">F-box domain-containing protein</fullName>
    </recommendedName>
</protein>
<dbReference type="EMBL" id="JACAZF010000008">
    <property type="protein sequence ID" value="KAF7297308.1"/>
    <property type="molecule type" value="Genomic_DNA"/>
</dbReference>
<dbReference type="AlphaFoldDB" id="A0A8H6SE75"/>
<proteinExistence type="predicted"/>
<dbReference type="GeneID" id="59348771"/>
<evidence type="ECO:0000313" key="1">
    <source>
        <dbReference type="EMBL" id="KAF7297308.1"/>
    </source>
</evidence>
<dbReference type="OrthoDB" id="3019010at2759"/>
<keyword evidence="2" id="KW-1185">Reference proteome</keyword>
<organism evidence="1 2">
    <name type="scientific">Mycena indigotica</name>
    <dbReference type="NCBI Taxonomy" id="2126181"/>
    <lineage>
        <taxon>Eukaryota</taxon>
        <taxon>Fungi</taxon>
        <taxon>Dikarya</taxon>
        <taxon>Basidiomycota</taxon>
        <taxon>Agaricomycotina</taxon>
        <taxon>Agaricomycetes</taxon>
        <taxon>Agaricomycetidae</taxon>
        <taxon>Agaricales</taxon>
        <taxon>Marasmiineae</taxon>
        <taxon>Mycenaceae</taxon>
        <taxon>Mycena</taxon>
    </lineage>
</organism>